<feature type="domain" description="DinB-like" evidence="1">
    <location>
        <begin position="12"/>
        <end position="146"/>
    </location>
</feature>
<organism evidence="2 3">
    <name type="scientific">Paenibacillus foliorum</name>
    <dbReference type="NCBI Taxonomy" id="2654974"/>
    <lineage>
        <taxon>Bacteria</taxon>
        <taxon>Bacillati</taxon>
        <taxon>Bacillota</taxon>
        <taxon>Bacilli</taxon>
        <taxon>Bacillales</taxon>
        <taxon>Paenibacillaceae</taxon>
        <taxon>Paenibacillus</taxon>
    </lineage>
</organism>
<dbReference type="SUPFAM" id="SSF109854">
    <property type="entry name" value="DinB/YfiT-like putative metalloenzymes"/>
    <property type="match status" value="1"/>
</dbReference>
<evidence type="ECO:0000313" key="3">
    <source>
        <dbReference type="Proteomes" id="UP000641588"/>
    </source>
</evidence>
<evidence type="ECO:0000259" key="1">
    <source>
        <dbReference type="Pfam" id="PF12867"/>
    </source>
</evidence>
<dbReference type="AlphaFoldDB" id="A0A972GXI3"/>
<dbReference type="InterPro" id="IPR034660">
    <property type="entry name" value="DinB/YfiT-like"/>
</dbReference>
<dbReference type="Proteomes" id="UP000641588">
    <property type="component" value="Unassembled WGS sequence"/>
</dbReference>
<evidence type="ECO:0000313" key="2">
    <source>
        <dbReference type="EMBL" id="NOU94695.1"/>
    </source>
</evidence>
<reference evidence="2" key="1">
    <citation type="submission" date="2019-10" db="EMBL/GenBank/DDBJ databases">
        <title>Description of Paenibacillus glebae sp. nov.</title>
        <authorList>
            <person name="Carlier A."/>
            <person name="Qi S."/>
        </authorList>
    </citation>
    <scope>NUCLEOTIDE SEQUENCE</scope>
    <source>
        <strain evidence="2">LMG 31456</strain>
    </source>
</reference>
<proteinExistence type="predicted"/>
<dbReference type="RefSeq" id="WP_171652905.1">
    <property type="nucleotide sequence ID" value="NZ_WHOD01000062.1"/>
</dbReference>
<name>A0A972GXI3_9BACL</name>
<keyword evidence="3" id="KW-1185">Reference proteome</keyword>
<sequence length="157" mass="17256">MSQASIQTALTVRQLVISSVQAIPEELFDTQPGGASNTIRWNIGHQITMLNWFLASSVPLAYQLPDAYNHLFMSGSKPADWTAAPPTKEELLQQLSAQYDSLLKVSPVTLNETLNPPFAMGPLEFKTAAEVFNFAFIHEAVHLGVISGLVKQITYKP</sequence>
<comment type="caution">
    <text evidence="2">The sequence shown here is derived from an EMBL/GenBank/DDBJ whole genome shotgun (WGS) entry which is preliminary data.</text>
</comment>
<dbReference type="EMBL" id="WHOD01000062">
    <property type="protein sequence ID" value="NOU94695.1"/>
    <property type="molecule type" value="Genomic_DNA"/>
</dbReference>
<accession>A0A972GXI3</accession>
<gene>
    <name evidence="2" type="ORF">GC093_15910</name>
</gene>
<dbReference type="InterPro" id="IPR024775">
    <property type="entry name" value="DinB-like"/>
</dbReference>
<dbReference type="Pfam" id="PF12867">
    <property type="entry name" value="DinB_2"/>
    <property type="match status" value="1"/>
</dbReference>
<dbReference type="Gene3D" id="1.20.120.450">
    <property type="entry name" value="dinb family like domain"/>
    <property type="match status" value="1"/>
</dbReference>
<protein>
    <submittedName>
        <fullName evidence="2">DinB family protein</fullName>
    </submittedName>
</protein>